<protein>
    <submittedName>
        <fullName evidence="2">DUF3040 domain-containing protein</fullName>
    </submittedName>
</protein>
<feature type="transmembrane region" description="Helical" evidence="1">
    <location>
        <begin position="51"/>
        <end position="77"/>
    </location>
</feature>
<evidence type="ECO:0000256" key="1">
    <source>
        <dbReference type="SAM" id="Phobius"/>
    </source>
</evidence>
<keyword evidence="1" id="KW-0812">Transmembrane</keyword>
<dbReference type="Proteomes" id="UP001597045">
    <property type="component" value="Unassembled WGS sequence"/>
</dbReference>
<comment type="caution">
    <text evidence="2">The sequence shown here is derived from an EMBL/GenBank/DDBJ whole genome shotgun (WGS) entry which is preliminary data.</text>
</comment>
<dbReference type="EMBL" id="JBHTIS010003780">
    <property type="protein sequence ID" value="MFD1051674.1"/>
    <property type="molecule type" value="Genomic_DNA"/>
</dbReference>
<sequence length="89" mass="10253">MNDDEVQRRLRRMERECAREDPQWTARMGQDPGRGRHGLVRRLTVDMMGCVFLVIGATASAFFVFFIGVLVLTVGACQHVEASRKRMRR</sequence>
<proteinExistence type="predicted"/>
<keyword evidence="1" id="KW-0472">Membrane</keyword>
<dbReference type="Pfam" id="PF11239">
    <property type="entry name" value="DUF3040"/>
    <property type="match status" value="1"/>
</dbReference>
<gene>
    <name evidence="2" type="ORF">ACFQ1S_42040</name>
</gene>
<name>A0ABW3MQ22_9PSEU</name>
<keyword evidence="1" id="KW-1133">Transmembrane helix</keyword>
<evidence type="ECO:0000313" key="2">
    <source>
        <dbReference type="EMBL" id="MFD1051674.1"/>
    </source>
</evidence>
<organism evidence="2 3">
    <name type="scientific">Kibdelosporangium lantanae</name>
    <dbReference type="NCBI Taxonomy" id="1497396"/>
    <lineage>
        <taxon>Bacteria</taxon>
        <taxon>Bacillati</taxon>
        <taxon>Actinomycetota</taxon>
        <taxon>Actinomycetes</taxon>
        <taxon>Pseudonocardiales</taxon>
        <taxon>Pseudonocardiaceae</taxon>
        <taxon>Kibdelosporangium</taxon>
    </lineage>
</organism>
<dbReference type="InterPro" id="IPR021401">
    <property type="entry name" value="DUF3040"/>
</dbReference>
<accession>A0ABW3MQ22</accession>
<evidence type="ECO:0000313" key="3">
    <source>
        <dbReference type="Proteomes" id="UP001597045"/>
    </source>
</evidence>
<reference evidence="3" key="1">
    <citation type="journal article" date="2019" name="Int. J. Syst. Evol. Microbiol.">
        <title>The Global Catalogue of Microorganisms (GCM) 10K type strain sequencing project: providing services to taxonomists for standard genome sequencing and annotation.</title>
        <authorList>
            <consortium name="The Broad Institute Genomics Platform"/>
            <consortium name="The Broad Institute Genome Sequencing Center for Infectious Disease"/>
            <person name="Wu L."/>
            <person name="Ma J."/>
        </authorList>
    </citation>
    <scope>NUCLEOTIDE SEQUENCE [LARGE SCALE GENOMIC DNA]</scope>
    <source>
        <strain evidence="3">JCM 31486</strain>
    </source>
</reference>
<keyword evidence="3" id="KW-1185">Reference proteome</keyword>